<dbReference type="Gene3D" id="1.10.3210.10">
    <property type="entry name" value="Hypothetical protein af1432"/>
    <property type="match status" value="1"/>
</dbReference>
<reference evidence="2 3" key="1">
    <citation type="submission" date="2020-12" db="EMBL/GenBank/DDBJ databases">
        <title>WGS of Thermoactinomyces spp.</title>
        <authorList>
            <person name="Cheng K."/>
        </authorList>
    </citation>
    <scope>NUCLEOTIDE SEQUENCE [LARGE SCALE GENOMIC DNA]</scope>
    <source>
        <strain evidence="3">CICC 10671\DSM 43846</strain>
    </source>
</reference>
<proteinExistence type="predicted"/>
<keyword evidence="3" id="KW-1185">Reference proteome</keyword>
<dbReference type="Proteomes" id="UP000633619">
    <property type="component" value="Unassembled WGS sequence"/>
</dbReference>
<evidence type="ECO:0000313" key="2">
    <source>
        <dbReference type="EMBL" id="MBH8595938.1"/>
    </source>
</evidence>
<dbReference type="Pfam" id="PF01966">
    <property type="entry name" value="HD"/>
    <property type="match status" value="1"/>
</dbReference>
<dbReference type="AlphaFoldDB" id="A0A8I1AH87"/>
<dbReference type="EMBL" id="JAECVW010000007">
    <property type="protein sequence ID" value="MBH8595938.1"/>
    <property type="molecule type" value="Genomic_DNA"/>
</dbReference>
<evidence type="ECO:0000313" key="3">
    <source>
        <dbReference type="Proteomes" id="UP000633619"/>
    </source>
</evidence>
<dbReference type="CDD" id="cd00077">
    <property type="entry name" value="HDc"/>
    <property type="match status" value="1"/>
</dbReference>
<accession>A0A8I1AH87</accession>
<protein>
    <submittedName>
        <fullName evidence="2">HD domain-containing protein</fullName>
    </submittedName>
</protein>
<dbReference type="InterPro" id="IPR006674">
    <property type="entry name" value="HD_domain"/>
</dbReference>
<sequence length="197" mass="22920">MKMKLLRSSGKTPEPFHADRLADFLSPEENRYHHILGVVRLMKEILPKLNFNEEVKKELIQAAYLHDIGYSPKLNKTNFHPFDGACFAFKAGFNKPVIAAVLFHSEAYETVKEKRSDLLPAYSLNHDLLDEQDRLFTDLVTYCDVQTSPQGEKVSLDERVRDVVKRYGEHHPVSRMMIQCKPKYQDIINRVNRWICS</sequence>
<gene>
    <name evidence="2" type="ORF">I8U20_11420</name>
</gene>
<dbReference type="SMART" id="SM00471">
    <property type="entry name" value="HDc"/>
    <property type="match status" value="1"/>
</dbReference>
<dbReference type="InterPro" id="IPR003607">
    <property type="entry name" value="HD/PDEase_dom"/>
</dbReference>
<feature type="domain" description="HD/PDEase" evidence="1">
    <location>
        <begin position="27"/>
        <end position="120"/>
    </location>
</feature>
<name>A0A8I1AH87_THEIN</name>
<comment type="caution">
    <text evidence="2">The sequence shown here is derived from an EMBL/GenBank/DDBJ whole genome shotgun (WGS) entry which is preliminary data.</text>
</comment>
<organism evidence="2 3">
    <name type="scientific">Thermoactinomyces intermedius</name>
    <dbReference type="NCBI Taxonomy" id="2024"/>
    <lineage>
        <taxon>Bacteria</taxon>
        <taxon>Bacillati</taxon>
        <taxon>Bacillota</taxon>
        <taxon>Bacilli</taxon>
        <taxon>Bacillales</taxon>
        <taxon>Thermoactinomycetaceae</taxon>
        <taxon>Thermoactinomyces</taxon>
    </lineage>
</organism>
<dbReference type="SUPFAM" id="SSF109604">
    <property type="entry name" value="HD-domain/PDEase-like"/>
    <property type="match status" value="1"/>
</dbReference>
<evidence type="ECO:0000259" key="1">
    <source>
        <dbReference type="SMART" id="SM00471"/>
    </source>
</evidence>